<feature type="transmembrane region" description="Helical" evidence="1">
    <location>
        <begin position="186"/>
        <end position="207"/>
    </location>
</feature>
<feature type="transmembrane region" description="Helical" evidence="1">
    <location>
        <begin position="34"/>
        <end position="52"/>
    </location>
</feature>
<dbReference type="AlphaFoldDB" id="A0A6J5YD83"/>
<evidence type="ECO:0000256" key="1">
    <source>
        <dbReference type="SAM" id="Phobius"/>
    </source>
</evidence>
<organism evidence="2">
    <name type="scientific">freshwater metagenome</name>
    <dbReference type="NCBI Taxonomy" id="449393"/>
    <lineage>
        <taxon>unclassified sequences</taxon>
        <taxon>metagenomes</taxon>
        <taxon>ecological metagenomes</taxon>
    </lineage>
</organism>
<name>A0A6J5YD83_9ZZZZ</name>
<dbReference type="PIRSF" id="PIRSF037395">
    <property type="entry name" value="UCP037395_ABCper"/>
    <property type="match status" value="1"/>
</dbReference>
<dbReference type="Gene3D" id="1.10.1760.20">
    <property type="match status" value="1"/>
</dbReference>
<keyword evidence="1" id="KW-0472">Membrane</keyword>
<protein>
    <submittedName>
        <fullName evidence="2">Unannotated protein</fullName>
    </submittedName>
</protein>
<sequence length="297" mass="30602">MAVVAHTGVPPEPSELPVHTSGSGAIRLRRRASALLLAASALGVVAFGWPLFASRSSAVDLAHSGDAPWIFVILVPLLLCVIMAELADGELDAKAVALLGVLAACGAALRLPSGGVAGFEPVFFLLVPAGRVLGRGFGFVLGALTLFVSALLTGGVGPWLPFQMFGAAWIGFFAGCLPALRGRAEVVMLAVYGAVAALGYGLALNLWFWPFATGTGSSISFVPGAGLAENLGHFWAFHLTTSLGFDLPRAVFTALFLLVAGRPILGALRRVSRRAAFGVAVSFEPSPQSEPKPGAVS</sequence>
<dbReference type="InterPro" id="IPR017196">
    <property type="entry name" value="ECF_substrate-spec_UCP037395"/>
</dbReference>
<gene>
    <name evidence="2" type="ORF">UFOPK1392_01615</name>
</gene>
<feature type="transmembrane region" description="Helical" evidence="1">
    <location>
        <begin position="219"/>
        <end position="238"/>
    </location>
</feature>
<dbReference type="EMBL" id="CAEMXZ010000078">
    <property type="protein sequence ID" value="CAB4323853.1"/>
    <property type="molecule type" value="Genomic_DNA"/>
</dbReference>
<reference evidence="2" key="1">
    <citation type="submission" date="2020-05" db="EMBL/GenBank/DDBJ databases">
        <authorList>
            <person name="Chiriac C."/>
            <person name="Salcher M."/>
            <person name="Ghai R."/>
            <person name="Kavagutti S V."/>
        </authorList>
    </citation>
    <scope>NUCLEOTIDE SEQUENCE</scope>
</reference>
<keyword evidence="1" id="KW-1133">Transmembrane helix</keyword>
<evidence type="ECO:0000313" key="2">
    <source>
        <dbReference type="EMBL" id="CAB4323853.1"/>
    </source>
</evidence>
<feature type="transmembrane region" description="Helical" evidence="1">
    <location>
        <begin position="93"/>
        <end position="112"/>
    </location>
</feature>
<feature type="transmembrane region" description="Helical" evidence="1">
    <location>
        <begin position="67"/>
        <end position="86"/>
    </location>
</feature>
<feature type="transmembrane region" description="Helical" evidence="1">
    <location>
        <begin position="159"/>
        <end position="180"/>
    </location>
</feature>
<accession>A0A6J5YD83</accession>
<feature type="transmembrane region" description="Helical" evidence="1">
    <location>
        <begin position="132"/>
        <end position="152"/>
    </location>
</feature>
<feature type="transmembrane region" description="Helical" evidence="1">
    <location>
        <begin position="250"/>
        <end position="268"/>
    </location>
</feature>
<proteinExistence type="predicted"/>
<keyword evidence="1" id="KW-0812">Transmembrane</keyword>